<dbReference type="Gene3D" id="1.10.10.10">
    <property type="entry name" value="Winged helix-like DNA-binding domain superfamily/Winged helix DNA-binding domain"/>
    <property type="match status" value="1"/>
</dbReference>
<dbReference type="InterPro" id="IPR016032">
    <property type="entry name" value="Sig_transdc_resp-reg_C-effctor"/>
</dbReference>
<gene>
    <name evidence="7" type="ORF">CE91St30_06880</name>
</gene>
<evidence type="ECO:0000313" key="8">
    <source>
        <dbReference type="Proteomes" id="UP001320544"/>
    </source>
</evidence>
<keyword evidence="1" id="KW-0805">Transcription regulation</keyword>
<keyword evidence="8" id="KW-1185">Reference proteome</keyword>
<keyword evidence="5" id="KW-1133">Transmembrane helix</keyword>
<evidence type="ECO:0000256" key="3">
    <source>
        <dbReference type="ARBA" id="ARBA00023163"/>
    </source>
</evidence>
<dbReference type="PRINTS" id="PR00038">
    <property type="entry name" value="HTHLUXR"/>
</dbReference>
<keyword evidence="3" id="KW-0804">Transcription</keyword>
<dbReference type="PANTHER" id="PTHR44688">
    <property type="entry name" value="DNA-BINDING TRANSCRIPTIONAL ACTIVATOR DEVR_DOSR"/>
    <property type="match status" value="1"/>
</dbReference>
<feature type="region of interest" description="Disordered" evidence="4">
    <location>
        <begin position="382"/>
        <end position="412"/>
    </location>
</feature>
<dbReference type="EMBL" id="AP025564">
    <property type="protein sequence ID" value="BDE95355.1"/>
    <property type="molecule type" value="Genomic_DNA"/>
</dbReference>
<name>A0ABN6MBH1_9ACTN</name>
<keyword evidence="5" id="KW-0812">Transmembrane</keyword>
<dbReference type="SUPFAM" id="SSF46894">
    <property type="entry name" value="C-terminal effector domain of the bipartite response regulators"/>
    <property type="match status" value="1"/>
</dbReference>
<feature type="transmembrane region" description="Helical" evidence="5">
    <location>
        <begin position="266"/>
        <end position="286"/>
    </location>
</feature>
<dbReference type="Pfam" id="PF00196">
    <property type="entry name" value="GerE"/>
    <property type="match status" value="1"/>
</dbReference>
<dbReference type="InterPro" id="IPR000792">
    <property type="entry name" value="Tscrpt_reg_LuxR_C"/>
</dbReference>
<accession>A0ABN6MBH1</accession>
<evidence type="ECO:0000256" key="2">
    <source>
        <dbReference type="ARBA" id="ARBA00023125"/>
    </source>
</evidence>
<feature type="domain" description="HTH luxR-type" evidence="6">
    <location>
        <begin position="432"/>
        <end position="496"/>
    </location>
</feature>
<feature type="transmembrane region" description="Helical" evidence="5">
    <location>
        <begin position="320"/>
        <end position="340"/>
    </location>
</feature>
<keyword evidence="5" id="KW-0472">Membrane</keyword>
<evidence type="ECO:0000256" key="4">
    <source>
        <dbReference type="SAM" id="MobiDB-lite"/>
    </source>
</evidence>
<feature type="transmembrane region" description="Helical" evidence="5">
    <location>
        <begin position="292"/>
        <end position="313"/>
    </location>
</feature>
<evidence type="ECO:0000256" key="5">
    <source>
        <dbReference type="SAM" id="Phobius"/>
    </source>
</evidence>
<dbReference type="Proteomes" id="UP001320544">
    <property type="component" value="Chromosome"/>
</dbReference>
<dbReference type="SMART" id="SM00421">
    <property type="entry name" value="HTH_LUXR"/>
    <property type="match status" value="1"/>
</dbReference>
<keyword evidence="2" id="KW-0238">DNA-binding</keyword>
<evidence type="ECO:0000313" key="7">
    <source>
        <dbReference type="EMBL" id="BDE95355.1"/>
    </source>
</evidence>
<dbReference type="InterPro" id="IPR036388">
    <property type="entry name" value="WH-like_DNA-bd_sf"/>
</dbReference>
<dbReference type="PANTHER" id="PTHR44688:SF16">
    <property type="entry name" value="DNA-BINDING TRANSCRIPTIONAL ACTIVATOR DEVR_DOSR"/>
    <property type="match status" value="1"/>
</dbReference>
<feature type="transmembrane region" description="Helical" evidence="5">
    <location>
        <begin position="103"/>
        <end position="123"/>
    </location>
</feature>
<protein>
    <recommendedName>
        <fullName evidence="6">HTH luxR-type domain-containing protein</fullName>
    </recommendedName>
</protein>
<dbReference type="PROSITE" id="PS00622">
    <property type="entry name" value="HTH_LUXR_1"/>
    <property type="match status" value="1"/>
</dbReference>
<organism evidence="7 8">
    <name type="scientific">Raoultibacter timonensis</name>
    <dbReference type="NCBI Taxonomy" id="1907662"/>
    <lineage>
        <taxon>Bacteria</taxon>
        <taxon>Bacillati</taxon>
        <taxon>Actinomycetota</taxon>
        <taxon>Coriobacteriia</taxon>
        <taxon>Eggerthellales</taxon>
        <taxon>Eggerthellaceae</taxon>
        <taxon>Raoultibacter</taxon>
    </lineage>
</organism>
<feature type="transmembrane region" description="Helical" evidence="5">
    <location>
        <begin position="233"/>
        <end position="254"/>
    </location>
</feature>
<feature type="transmembrane region" description="Helical" evidence="5">
    <location>
        <begin position="47"/>
        <end position="64"/>
    </location>
</feature>
<dbReference type="RefSeq" id="WP_244411758.1">
    <property type="nucleotide sequence ID" value="NZ_AP025564.1"/>
</dbReference>
<dbReference type="PROSITE" id="PS50043">
    <property type="entry name" value="HTH_LUXR_2"/>
    <property type="match status" value="1"/>
</dbReference>
<feature type="transmembrane region" description="Helical" evidence="5">
    <location>
        <begin position="76"/>
        <end position="97"/>
    </location>
</feature>
<evidence type="ECO:0000256" key="1">
    <source>
        <dbReference type="ARBA" id="ARBA00023015"/>
    </source>
</evidence>
<feature type="compositionally biased region" description="Basic and acidic residues" evidence="4">
    <location>
        <begin position="383"/>
        <end position="407"/>
    </location>
</feature>
<dbReference type="CDD" id="cd06170">
    <property type="entry name" value="LuxR_C_like"/>
    <property type="match status" value="1"/>
</dbReference>
<reference evidence="7 8" key="1">
    <citation type="submission" date="2022-01" db="EMBL/GenBank/DDBJ databases">
        <title>Novel bile acid biosynthetic pathways are enriched in the microbiome of centenarians.</title>
        <authorList>
            <person name="Sato Y."/>
            <person name="Atarashi K."/>
            <person name="Plichta R.D."/>
            <person name="Arai Y."/>
            <person name="Sasajima S."/>
            <person name="Kearney M.S."/>
            <person name="Suda W."/>
            <person name="Takeshita K."/>
            <person name="Sasaki T."/>
            <person name="Okamoto S."/>
            <person name="Skelly N.A."/>
            <person name="Okamura Y."/>
            <person name="Vlamakis H."/>
            <person name="Li Y."/>
            <person name="Tanoue T."/>
            <person name="Takei H."/>
            <person name="Nittono H."/>
            <person name="Narushima S."/>
            <person name="Irie J."/>
            <person name="Itoh H."/>
            <person name="Moriya K."/>
            <person name="Sugiura Y."/>
            <person name="Suematsu M."/>
            <person name="Moritoki N."/>
            <person name="Shibata S."/>
            <person name="Littman R.D."/>
            <person name="Fischbach A.M."/>
            <person name="Uwamino Y."/>
            <person name="Inoue T."/>
            <person name="Honda A."/>
            <person name="Hattori M."/>
            <person name="Murai T."/>
            <person name="Xavier J.R."/>
            <person name="Hirose N."/>
            <person name="Honda K."/>
        </authorList>
    </citation>
    <scope>NUCLEOTIDE SEQUENCE [LARGE SCALE GENOMIC DNA]</scope>
    <source>
        <strain evidence="7 8">CE91-St30</strain>
    </source>
</reference>
<evidence type="ECO:0000259" key="6">
    <source>
        <dbReference type="PROSITE" id="PS50043"/>
    </source>
</evidence>
<feature type="transmembrane region" description="Helical" evidence="5">
    <location>
        <begin position="352"/>
        <end position="373"/>
    </location>
</feature>
<sequence length="496" mass="53527">MSFSKAKAIAKTLRWHHVGFAFLWATTFSALLYPSTATAEEMLAFKTLNLLCTIGAVLALVAIVRARGREQFGPRVAFAAGLLLAAGASLFYTGFYLDVPKLPFVLSSGAFIGLASGMFFGLWQAFFTSEGASRTAIYIPLSAVASAILCFIMQPLPLGGTIVCSIAVFPVLASVTLYKAIAEIEPSSSEGSSCTDMRGAVRDLWKPVFCVCSIGFVWKLASSILSDASSSTLIFVLAGFGAAALVIALIELFSVKGFEVLRSYQVLFPLITGAFLLPTIFGMEYAPMLSATLMFGFEIVNLLLIVTCAVYANERSMPSIYVYALGLCPVYAAMVIGDLLGAHLSSAFAHDLSFVVSVLFMCVYVLSLTMFLVSWTRQRKRGRGDEASDDDAAHRVGPATDRERKPQADTSGLSAADLEEAWIASLASRFGDMDLVDPLSQREREVAALIVRGNSVAGIAKKLFISENTVRGHAKNIYRKFDVHSKQQLIDLMNGE</sequence>
<proteinExistence type="predicted"/>